<evidence type="ECO:0000256" key="4">
    <source>
        <dbReference type="ARBA" id="ARBA00022989"/>
    </source>
</evidence>
<feature type="region of interest" description="Disordered" evidence="9">
    <location>
        <begin position="1"/>
        <end position="26"/>
    </location>
</feature>
<feature type="transmembrane region" description="Helical" evidence="10">
    <location>
        <begin position="168"/>
        <end position="190"/>
    </location>
</feature>
<gene>
    <name evidence="12" type="ORF">GNLVRS02_ARAD1A11418g</name>
</gene>
<dbReference type="Pfam" id="PF00487">
    <property type="entry name" value="FA_desaturase"/>
    <property type="match status" value="1"/>
</dbReference>
<feature type="transmembrane region" description="Helical" evidence="10">
    <location>
        <begin position="228"/>
        <end position="249"/>
    </location>
</feature>
<dbReference type="GO" id="GO:0042284">
    <property type="term" value="F:sphingolipid delta-4 desaturase activity"/>
    <property type="evidence" value="ECO:0007669"/>
    <property type="project" value="UniProtKB-UniRule"/>
</dbReference>
<accession>A0A060SYC7</accession>
<comment type="catalytic activity">
    <reaction evidence="8">
        <text>an N-acylsphinganine + 2 Fe(II)-[cytochrome b5] + O2 + 2 H(+) = an N-acylsphing-4-enine + 2 Fe(III)-[cytochrome b5] + 2 H2O</text>
        <dbReference type="Rhea" id="RHEA:46544"/>
        <dbReference type="Rhea" id="RHEA-COMP:10438"/>
        <dbReference type="Rhea" id="RHEA-COMP:10439"/>
        <dbReference type="ChEBI" id="CHEBI:15377"/>
        <dbReference type="ChEBI" id="CHEBI:15378"/>
        <dbReference type="ChEBI" id="CHEBI:15379"/>
        <dbReference type="ChEBI" id="CHEBI:29033"/>
        <dbReference type="ChEBI" id="CHEBI:29034"/>
        <dbReference type="ChEBI" id="CHEBI:31488"/>
        <dbReference type="ChEBI" id="CHEBI:52639"/>
        <dbReference type="EC" id="1.14.19.17"/>
    </reaction>
</comment>
<sequence length="363" mass="41667">MASVTTTRQRQDPASAPSQTVDGTDSDFFYTYQEEPHRSRRRNIIKAHPEVTKLNGHEPLTKYVVTGVVALQLTTAIALRNTPVKSWTFWICAYVIGATCISNLFLAIHELSHNLGFKRPLYNRLFSIFANIPIGIPYSASFGPYHLLHHKFMGNDKYDTDIPTSLEAAVLSNVAGKAFFATFQLFFYAIRPICIIQLDFTWVHFLNVVVQVVVDVAIVKWFGWTPFYYMLASAFLAGSLHPIAGHFIAEHYVMDPPEKYDPYGTPFPETYSYYGPLNILVYNVGLHNEHHDFPYVPWTRLYKLHDIAKEFYDPLPSHHSWSKVIWDFVLDPNVNLWCRVKRRGSEPDQTDVKQVANLKGKMD</sequence>
<evidence type="ECO:0000256" key="1">
    <source>
        <dbReference type="ARBA" id="ARBA00004141"/>
    </source>
</evidence>
<keyword evidence="4 10" id="KW-1133">Transmembrane helix</keyword>
<organism evidence="12">
    <name type="scientific">Blastobotrys adeninivorans</name>
    <name type="common">Yeast</name>
    <name type="synonym">Arxula adeninivorans</name>
    <dbReference type="NCBI Taxonomy" id="409370"/>
    <lineage>
        <taxon>Eukaryota</taxon>
        <taxon>Fungi</taxon>
        <taxon>Dikarya</taxon>
        <taxon>Ascomycota</taxon>
        <taxon>Saccharomycotina</taxon>
        <taxon>Dipodascomycetes</taxon>
        <taxon>Dipodascales</taxon>
        <taxon>Trichomonascaceae</taxon>
        <taxon>Blastobotrys</taxon>
    </lineage>
</organism>
<comment type="function">
    <text evidence="8">Delta(4)-fatty-acid desaturase which introduces a double bond at the 4-position in the long-chain base (LCB) of ceramides.</text>
</comment>
<dbReference type="PANTHER" id="PTHR12879">
    <property type="entry name" value="SPHINGOLIPID DELTA 4 DESATURASE/C-4 HYDROXYLASE PROTEIN DES2"/>
    <property type="match status" value="1"/>
</dbReference>
<dbReference type="PANTHER" id="PTHR12879:SF8">
    <property type="entry name" value="SPHINGOLIPID DELTA(4)-DESATURASE DES1"/>
    <property type="match status" value="1"/>
</dbReference>
<dbReference type="Pfam" id="PF08557">
    <property type="entry name" value="Lipid_DES"/>
    <property type="match status" value="1"/>
</dbReference>
<evidence type="ECO:0000256" key="5">
    <source>
        <dbReference type="ARBA" id="ARBA00023002"/>
    </source>
</evidence>
<dbReference type="UniPathway" id="UPA00222"/>
<evidence type="ECO:0000256" key="7">
    <source>
        <dbReference type="ARBA" id="ARBA00023136"/>
    </source>
</evidence>
<dbReference type="GO" id="GO:0016020">
    <property type="term" value="C:membrane"/>
    <property type="evidence" value="ECO:0007669"/>
    <property type="project" value="UniProtKB-SubCell"/>
</dbReference>
<keyword evidence="5 8" id="KW-0560">Oxidoreductase</keyword>
<dbReference type="CDD" id="cd03508">
    <property type="entry name" value="Delta4-sphingolipid-FADS-like"/>
    <property type="match status" value="1"/>
</dbReference>
<dbReference type="PIRSF" id="PIRSF017228">
    <property type="entry name" value="Sphnglp_dlt4_des"/>
    <property type="match status" value="1"/>
</dbReference>
<dbReference type="InterPro" id="IPR013866">
    <property type="entry name" value="Sphingolipid_d4-desaturase_N"/>
</dbReference>
<keyword evidence="7 8" id="KW-0472">Membrane</keyword>
<dbReference type="InterPro" id="IPR011388">
    <property type="entry name" value="DES1/DES2"/>
</dbReference>
<evidence type="ECO:0000256" key="9">
    <source>
        <dbReference type="SAM" id="MobiDB-lite"/>
    </source>
</evidence>
<feature type="transmembrane region" description="Helical" evidence="10">
    <location>
        <begin position="87"/>
        <end position="108"/>
    </location>
</feature>
<dbReference type="AlphaFoldDB" id="A0A060SYC7"/>
<dbReference type="InterPro" id="IPR005804">
    <property type="entry name" value="FA_desaturase_dom"/>
</dbReference>
<keyword evidence="6 8" id="KW-0443">Lipid metabolism</keyword>
<feature type="transmembrane region" description="Helical" evidence="10">
    <location>
        <begin position="128"/>
        <end position="148"/>
    </location>
</feature>
<evidence type="ECO:0000259" key="11">
    <source>
        <dbReference type="SMART" id="SM01269"/>
    </source>
</evidence>
<proteinExistence type="inferred from homology"/>
<keyword evidence="3 10" id="KW-0812">Transmembrane</keyword>
<protein>
    <recommendedName>
        <fullName evidence="8">Sphingolipid delta(4)-desaturase</fullName>
        <ecNumber evidence="8">1.14.19.17</ecNumber>
    </recommendedName>
</protein>
<comment type="similarity">
    <text evidence="2 8">Belongs to the fatty acid desaturase type 1 family. DEGS subfamily.</text>
</comment>
<dbReference type="GO" id="GO:0046513">
    <property type="term" value="P:ceramide biosynthetic process"/>
    <property type="evidence" value="ECO:0007669"/>
    <property type="project" value="TreeGrafter"/>
</dbReference>
<comment type="pathway">
    <text evidence="8">Lipid metabolism; sphingolipid metabolism.</text>
</comment>
<feature type="transmembrane region" description="Helical" evidence="10">
    <location>
        <begin position="202"/>
        <end position="222"/>
    </location>
</feature>
<evidence type="ECO:0000256" key="3">
    <source>
        <dbReference type="ARBA" id="ARBA00022692"/>
    </source>
</evidence>
<name>A0A060SYC7_BLAAD</name>
<evidence type="ECO:0000256" key="6">
    <source>
        <dbReference type="ARBA" id="ARBA00023098"/>
    </source>
</evidence>
<keyword evidence="8" id="KW-0746">Sphingolipid metabolism</keyword>
<evidence type="ECO:0000313" key="12">
    <source>
        <dbReference type="EMBL" id="CDP33529.1"/>
    </source>
</evidence>
<comment type="subcellular location">
    <subcellularLocation>
        <location evidence="1">Membrane</location>
        <topology evidence="1">Multi-pass membrane protein</topology>
    </subcellularLocation>
</comment>
<dbReference type="PhylomeDB" id="A0A060SYC7"/>
<dbReference type="EC" id="1.14.19.17" evidence="8"/>
<reference evidence="12" key="1">
    <citation type="submission" date="2014-02" db="EMBL/GenBank/DDBJ databases">
        <authorList>
            <person name="Genoscope - CEA"/>
        </authorList>
    </citation>
    <scope>NUCLEOTIDE SEQUENCE</scope>
    <source>
        <strain evidence="12">LS3</strain>
    </source>
</reference>
<dbReference type="EMBL" id="HG937691">
    <property type="protein sequence ID" value="CDP33529.1"/>
    <property type="molecule type" value="Genomic_DNA"/>
</dbReference>
<evidence type="ECO:0000256" key="10">
    <source>
        <dbReference type="SAM" id="Phobius"/>
    </source>
</evidence>
<feature type="domain" description="Sphingolipid delta4-desaturase N-terminal" evidence="11">
    <location>
        <begin position="23"/>
        <end position="61"/>
    </location>
</feature>
<evidence type="ECO:0000256" key="2">
    <source>
        <dbReference type="ARBA" id="ARBA00006146"/>
    </source>
</evidence>
<evidence type="ECO:0000256" key="8">
    <source>
        <dbReference type="PIRNR" id="PIRNR017228"/>
    </source>
</evidence>
<dbReference type="SMART" id="SM01269">
    <property type="entry name" value="Lipid_DES"/>
    <property type="match status" value="1"/>
</dbReference>
<reference evidence="12" key="2">
    <citation type="submission" date="2014-06" db="EMBL/GenBank/DDBJ databases">
        <title>The complete genome of Blastobotrys (Arxula) adeninivorans LS3 - a yeast of biotechnological interest.</title>
        <authorList>
            <person name="Kunze G."/>
            <person name="Gaillardin C."/>
            <person name="Czernicka M."/>
            <person name="Durrens P."/>
            <person name="Martin T."/>
            <person name="Boer E."/>
            <person name="Gabaldon T."/>
            <person name="Cruz J."/>
            <person name="Talla E."/>
            <person name="Marck C."/>
            <person name="Goffeau A."/>
            <person name="Barbe V."/>
            <person name="Baret P."/>
            <person name="Baronian K."/>
            <person name="Beier S."/>
            <person name="Bleykasten C."/>
            <person name="Bode R."/>
            <person name="Casaregola S."/>
            <person name="Despons L."/>
            <person name="Fairhead C."/>
            <person name="Giersberg M."/>
            <person name="Gierski P."/>
            <person name="Hahnel U."/>
            <person name="Hartmann A."/>
            <person name="Jankowska D."/>
            <person name="Jubin C."/>
            <person name="Jung P."/>
            <person name="Lafontaine I."/>
            <person name="Leh-Louis V."/>
            <person name="Lemaire M."/>
            <person name="Marcet-Houben M."/>
            <person name="Mascher M."/>
            <person name="Morel G."/>
            <person name="Richard G.-F."/>
            <person name="Riechen J."/>
            <person name="Sacerdot C."/>
            <person name="Sarkar A."/>
            <person name="Savel G."/>
            <person name="Schacherer J."/>
            <person name="Sherman D."/>
            <person name="Straub M.-L."/>
            <person name="Stein N."/>
            <person name="Thierry A."/>
            <person name="Trautwein-Schult A."/>
            <person name="Westhof E."/>
            <person name="Worch S."/>
            <person name="Dujon B."/>
            <person name="Souciet J.-L."/>
            <person name="Wincker P."/>
            <person name="Scholz U."/>
            <person name="Neuveglise N."/>
        </authorList>
    </citation>
    <scope>NUCLEOTIDE SEQUENCE</scope>
    <source>
        <strain evidence="12">LS3</strain>
    </source>
</reference>